<dbReference type="Proteomes" id="UP000280834">
    <property type="component" value="Unassembled WGS sequence"/>
</dbReference>
<evidence type="ECO:0000313" key="1">
    <source>
        <dbReference type="EMBL" id="VDO23293.1"/>
    </source>
</evidence>
<accession>A0A0R3QMN1</accession>
<reference evidence="3" key="1">
    <citation type="submission" date="2017-02" db="UniProtKB">
        <authorList>
            <consortium name="WormBaseParasite"/>
        </authorList>
    </citation>
    <scope>IDENTIFICATION</scope>
</reference>
<sequence length="55" mass="6713">MNKSKNFYTAKKKNLVFICYLNSYKEIFAVNLQEEYEKKKWKKRLGRIVCLVIHL</sequence>
<gene>
    <name evidence="1" type="ORF">BTMF_LOCUS7017</name>
</gene>
<protein>
    <submittedName>
        <fullName evidence="1 3">Uncharacterized protein</fullName>
    </submittedName>
</protein>
<dbReference type="EMBL" id="UZAG01015780">
    <property type="protein sequence ID" value="VDO23293.1"/>
    <property type="molecule type" value="Genomic_DNA"/>
</dbReference>
<keyword evidence="2" id="KW-1185">Reference proteome</keyword>
<dbReference type="AlphaFoldDB" id="A0A0R3QMN1"/>
<proteinExistence type="predicted"/>
<evidence type="ECO:0000313" key="3">
    <source>
        <dbReference type="WBParaSite" id="BTMF_0000896601-mRNA-1"/>
    </source>
</evidence>
<name>A0A0R3QMN1_9BILA</name>
<organism evidence="3">
    <name type="scientific">Brugia timori</name>
    <dbReference type="NCBI Taxonomy" id="42155"/>
    <lineage>
        <taxon>Eukaryota</taxon>
        <taxon>Metazoa</taxon>
        <taxon>Ecdysozoa</taxon>
        <taxon>Nematoda</taxon>
        <taxon>Chromadorea</taxon>
        <taxon>Rhabditida</taxon>
        <taxon>Spirurina</taxon>
        <taxon>Spiruromorpha</taxon>
        <taxon>Filarioidea</taxon>
        <taxon>Onchocercidae</taxon>
        <taxon>Brugia</taxon>
    </lineage>
</organism>
<reference evidence="1 2" key="2">
    <citation type="submission" date="2018-11" db="EMBL/GenBank/DDBJ databases">
        <authorList>
            <consortium name="Pathogen Informatics"/>
        </authorList>
    </citation>
    <scope>NUCLEOTIDE SEQUENCE [LARGE SCALE GENOMIC DNA]</scope>
</reference>
<dbReference type="WBParaSite" id="BTMF_0000896601-mRNA-1">
    <property type="protein sequence ID" value="BTMF_0000896601-mRNA-1"/>
    <property type="gene ID" value="BTMF_0000896601"/>
</dbReference>
<evidence type="ECO:0000313" key="2">
    <source>
        <dbReference type="Proteomes" id="UP000280834"/>
    </source>
</evidence>